<dbReference type="Gene3D" id="3.30.70.2520">
    <property type="match status" value="1"/>
</dbReference>
<evidence type="ECO:0000313" key="3">
    <source>
        <dbReference type="EMBL" id="MXG89034.1"/>
    </source>
</evidence>
<dbReference type="GO" id="GO:0003885">
    <property type="term" value="F:D-arabinono-1,4-lactone oxidase activity"/>
    <property type="evidence" value="ECO:0007669"/>
    <property type="project" value="InterPro"/>
</dbReference>
<evidence type="ECO:0000256" key="1">
    <source>
        <dbReference type="ARBA" id="ARBA00023002"/>
    </source>
</evidence>
<dbReference type="Gene3D" id="3.30.465.10">
    <property type="match status" value="1"/>
</dbReference>
<dbReference type="Gene3D" id="3.30.70.2530">
    <property type="match status" value="1"/>
</dbReference>
<keyword evidence="4" id="KW-1185">Reference proteome</keyword>
<dbReference type="Gene3D" id="3.30.43.10">
    <property type="entry name" value="Uridine Diphospho-n-acetylenolpyruvylglucosamine Reductase, domain 2"/>
    <property type="match status" value="1"/>
</dbReference>
<dbReference type="Pfam" id="PF04030">
    <property type="entry name" value="ALO"/>
    <property type="match status" value="1"/>
</dbReference>
<dbReference type="InterPro" id="IPR036318">
    <property type="entry name" value="FAD-bd_PCMH-like_sf"/>
</dbReference>
<gene>
    <name evidence="3" type="ORF">GRQ65_05670</name>
</gene>
<dbReference type="EMBL" id="WUEK01000003">
    <property type="protein sequence ID" value="MXG89034.1"/>
    <property type="molecule type" value="Genomic_DNA"/>
</dbReference>
<dbReference type="GO" id="GO:0080049">
    <property type="term" value="F:L-gulono-1,4-lactone dehydrogenase activity"/>
    <property type="evidence" value="ECO:0007669"/>
    <property type="project" value="TreeGrafter"/>
</dbReference>
<sequence length="413" mass="44747">MRNWSHTVSFSSTEVARPHDLDELRAVVVGAERVRALGTRHSFNRVGDTTGTHVLLDAMPRHLEVSPDRTEVTCDAATTHAELANALADHGLALPNLCSSPHLGVVGAAQTGAHGSGVRQPALAAHVTRLELVDGRGELRTVGRDDPGFDALSVGLGAFGVVHRVTVRVVPAFEMTQTVHEDLAWDALLPHLDAVAASAYSASLFTRYDDRGVTQVWRKHRVGDPEALDLRDLGARPATETRHPLPASGTQDVTPQLGVPGPSHERLPHLHPGFCPRFGSEIQSEYLLDAARAVEAIEALRGLADRLDPLLAVAEIRHVAADDAWLSPSGGRDSVALHFTWQRLPDELAELLPVVEAALLPLGARPHWGKQFACSPRDLRAAYPRIEEWGALVGAWDPDRRFRNDLLDALLDG</sequence>
<comment type="caution">
    <text evidence="3">The sequence shown here is derived from an EMBL/GenBank/DDBJ whole genome shotgun (WGS) entry which is preliminary data.</text>
</comment>
<dbReference type="Gene3D" id="1.10.45.10">
    <property type="entry name" value="Vanillyl-alcohol Oxidase, Chain A, domain 4"/>
    <property type="match status" value="1"/>
</dbReference>
<dbReference type="GO" id="GO:0071949">
    <property type="term" value="F:FAD binding"/>
    <property type="evidence" value="ECO:0007669"/>
    <property type="project" value="InterPro"/>
</dbReference>
<dbReference type="PANTHER" id="PTHR43762:SF1">
    <property type="entry name" value="D-ARABINONO-1,4-LACTONE OXIDASE"/>
    <property type="match status" value="1"/>
</dbReference>
<dbReference type="Pfam" id="PF01565">
    <property type="entry name" value="FAD_binding_4"/>
    <property type="match status" value="1"/>
</dbReference>
<feature type="domain" description="FAD-binding PCMH-type" evidence="2">
    <location>
        <begin position="8"/>
        <end position="172"/>
    </location>
</feature>
<dbReference type="InterPro" id="IPR010031">
    <property type="entry name" value="FAD_lactone_oxidase-like"/>
</dbReference>
<dbReference type="GO" id="GO:0016020">
    <property type="term" value="C:membrane"/>
    <property type="evidence" value="ECO:0007669"/>
    <property type="project" value="InterPro"/>
</dbReference>
<dbReference type="InterPro" id="IPR016169">
    <property type="entry name" value="FAD-bd_PCMH_sub2"/>
</dbReference>
<protein>
    <submittedName>
        <fullName evidence="3">FAD-binding protein</fullName>
    </submittedName>
</protein>
<dbReference type="PROSITE" id="PS51387">
    <property type="entry name" value="FAD_PCMH"/>
    <property type="match status" value="1"/>
</dbReference>
<dbReference type="InterPro" id="IPR007173">
    <property type="entry name" value="ALO_C"/>
</dbReference>
<organism evidence="3 4">
    <name type="scientific">Nocardioides flavescens</name>
    <dbReference type="NCBI Taxonomy" id="2691959"/>
    <lineage>
        <taxon>Bacteria</taxon>
        <taxon>Bacillati</taxon>
        <taxon>Actinomycetota</taxon>
        <taxon>Actinomycetes</taxon>
        <taxon>Propionibacteriales</taxon>
        <taxon>Nocardioidaceae</taxon>
        <taxon>Nocardioides</taxon>
    </lineage>
</organism>
<dbReference type="Proteomes" id="UP000473325">
    <property type="component" value="Unassembled WGS sequence"/>
</dbReference>
<reference evidence="3 4" key="1">
    <citation type="submission" date="2019-12" db="EMBL/GenBank/DDBJ databases">
        <authorList>
            <person name="Kun Z."/>
        </authorList>
    </citation>
    <scope>NUCLEOTIDE SEQUENCE [LARGE SCALE GENOMIC DNA]</scope>
    <source>
        <strain evidence="3 4">YIM 123512</strain>
    </source>
</reference>
<dbReference type="PANTHER" id="PTHR43762">
    <property type="entry name" value="L-GULONOLACTONE OXIDASE"/>
    <property type="match status" value="1"/>
</dbReference>
<evidence type="ECO:0000259" key="2">
    <source>
        <dbReference type="PROSITE" id="PS51387"/>
    </source>
</evidence>
<evidence type="ECO:0000313" key="4">
    <source>
        <dbReference type="Proteomes" id="UP000473325"/>
    </source>
</evidence>
<dbReference type="SUPFAM" id="SSF56176">
    <property type="entry name" value="FAD-binding/transporter-associated domain-like"/>
    <property type="match status" value="1"/>
</dbReference>
<accession>A0A6L7F1T6</accession>
<dbReference type="RefSeq" id="WP_160876087.1">
    <property type="nucleotide sequence ID" value="NZ_WUEK01000003.1"/>
</dbReference>
<dbReference type="InterPro" id="IPR016167">
    <property type="entry name" value="FAD-bd_PCMH_sub1"/>
</dbReference>
<proteinExistence type="predicted"/>
<keyword evidence="1" id="KW-0560">Oxidoreductase</keyword>
<dbReference type="InterPro" id="IPR016171">
    <property type="entry name" value="Vanillyl_alc_oxidase_C-sub2"/>
</dbReference>
<dbReference type="AlphaFoldDB" id="A0A6L7F1T6"/>
<dbReference type="InterPro" id="IPR016166">
    <property type="entry name" value="FAD-bd_PCMH"/>
</dbReference>
<name>A0A6L7F1T6_9ACTN</name>
<dbReference type="InterPro" id="IPR006094">
    <property type="entry name" value="Oxid_FAD_bind_N"/>
</dbReference>